<dbReference type="STRING" id="1210063.GCA_001612665_01714"/>
<keyword evidence="3" id="KW-1185">Reference proteome</keyword>
<gene>
    <name evidence="2" type="ORF">DFR71_5014</name>
</gene>
<evidence type="ECO:0000313" key="3">
    <source>
        <dbReference type="Proteomes" id="UP000294856"/>
    </source>
</evidence>
<dbReference type="AlphaFoldDB" id="A0A4V2PAP7"/>
<sequence length="265" mass="29718">MRRYARALGAGLPVITLLVLSGLAGDVPRPPHIWKDRYQYNFRWASPSGVDLNSEIAIQVRSYVETAFLNGAGETDWREIWKRMGVAENQLFSPLALQFDERATDPDWTIRGTAYASLTAVQRHDIPPPYDRRTPPNRWYLTATVCVWGTGLAYGDMSGEYYSGRYAALRSGRLELVFSLPGGGVADPDARISGPARYPTRDYFGDWIQSWRVVTPDLERGSGNPETCRLPSEFPDALDPGEYVEKPSVRVPPPEVLPPYPGWPE</sequence>
<accession>A0A4V2PAP7</accession>
<feature type="compositionally biased region" description="Pro residues" evidence="1">
    <location>
        <begin position="250"/>
        <end position="265"/>
    </location>
</feature>
<name>A0A4V2PAP7_9NOCA</name>
<organism evidence="2 3">
    <name type="scientific">Nocardia alba</name>
    <dbReference type="NCBI Taxonomy" id="225051"/>
    <lineage>
        <taxon>Bacteria</taxon>
        <taxon>Bacillati</taxon>
        <taxon>Actinomycetota</taxon>
        <taxon>Actinomycetes</taxon>
        <taxon>Mycobacteriales</taxon>
        <taxon>Nocardiaceae</taxon>
        <taxon>Nocardia</taxon>
    </lineage>
</organism>
<comment type="caution">
    <text evidence="2">The sequence shown here is derived from an EMBL/GenBank/DDBJ whole genome shotgun (WGS) entry which is preliminary data.</text>
</comment>
<dbReference type="Proteomes" id="UP000294856">
    <property type="component" value="Unassembled WGS sequence"/>
</dbReference>
<evidence type="ECO:0000313" key="2">
    <source>
        <dbReference type="EMBL" id="TCJ94415.1"/>
    </source>
</evidence>
<protein>
    <submittedName>
        <fullName evidence="2">Uncharacterized protein</fullName>
    </submittedName>
</protein>
<feature type="region of interest" description="Disordered" evidence="1">
    <location>
        <begin position="218"/>
        <end position="265"/>
    </location>
</feature>
<proteinExistence type="predicted"/>
<dbReference type="EMBL" id="SMFR01000004">
    <property type="protein sequence ID" value="TCJ94415.1"/>
    <property type="molecule type" value="Genomic_DNA"/>
</dbReference>
<evidence type="ECO:0000256" key="1">
    <source>
        <dbReference type="SAM" id="MobiDB-lite"/>
    </source>
</evidence>
<reference evidence="2 3" key="1">
    <citation type="submission" date="2019-03" db="EMBL/GenBank/DDBJ databases">
        <title>Genomic Encyclopedia of Type Strains, Phase IV (KMG-IV): sequencing the most valuable type-strain genomes for metagenomic binning, comparative biology and taxonomic classification.</title>
        <authorList>
            <person name="Goeker M."/>
        </authorList>
    </citation>
    <scope>NUCLEOTIDE SEQUENCE [LARGE SCALE GENOMIC DNA]</scope>
    <source>
        <strain evidence="2 3">DSM 44684</strain>
    </source>
</reference>